<reference evidence="4" key="2">
    <citation type="submission" date="2025-08" db="UniProtKB">
        <authorList>
            <consortium name="Ensembl"/>
        </authorList>
    </citation>
    <scope>IDENTIFICATION</scope>
</reference>
<dbReference type="SUPFAM" id="SSF50494">
    <property type="entry name" value="Trypsin-like serine proteases"/>
    <property type="match status" value="1"/>
</dbReference>
<feature type="domain" description="Peptidase S1" evidence="3">
    <location>
        <begin position="19"/>
        <end position="231"/>
    </location>
</feature>
<evidence type="ECO:0000256" key="1">
    <source>
        <dbReference type="ARBA" id="ARBA00023157"/>
    </source>
</evidence>
<keyword evidence="1" id="KW-1015">Disulfide bond</keyword>
<dbReference type="PANTHER" id="PTHR24271">
    <property type="entry name" value="KALLIKREIN-RELATED"/>
    <property type="match status" value="1"/>
</dbReference>
<dbReference type="InterPro" id="IPR001254">
    <property type="entry name" value="Trypsin_dom"/>
</dbReference>
<dbReference type="Gene3D" id="2.40.10.10">
    <property type="entry name" value="Trypsin-like serine proteases"/>
    <property type="match status" value="2"/>
</dbReference>
<dbReference type="Proteomes" id="UP000472263">
    <property type="component" value="Chromosome 9"/>
</dbReference>
<dbReference type="SMART" id="SM00020">
    <property type="entry name" value="Tryp_SPc"/>
    <property type="match status" value="1"/>
</dbReference>
<organism evidence="4 5">
    <name type="scientific">Myripristis murdjan</name>
    <name type="common">pinecone soldierfish</name>
    <dbReference type="NCBI Taxonomy" id="586833"/>
    <lineage>
        <taxon>Eukaryota</taxon>
        <taxon>Metazoa</taxon>
        <taxon>Chordata</taxon>
        <taxon>Craniata</taxon>
        <taxon>Vertebrata</taxon>
        <taxon>Euteleostomi</taxon>
        <taxon>Actinopterygii</taxon>
        <taxon>Neopterygii</taxon>
        <taxon>Teleostei</taxon>
        <taxon>Neoteleostei</taxon>
        <taxon>Acanthomorphata</taxon>
        <taxon>Holocentriformes</taxon>
        <taxon>Holocentridae</taxon>
        <taxon>Myripristis</taxon>
    </lineage>
</organism>
<dbReference type="PANTHER" id="PTHR24271:SF96">
    <property type="entry name" value="GRANZYME A-RELATED"/>
    <property type="match status" value="1"/>
</dbReference>
<evidence type="ECO:0000259" key="3">
    <source>
        <dbReference type="PROSITE" id="PS50240"/>
    </source>
</evidence>
<dbReference type="PROSITE" id="PS50240">
    <property type="entry name" value="TRYPSIN_DOM"/>
    <property type="match status" value="1"/>
</dbReference>
<evidence type="ECO:0000256" key="2">
    <source>
        <dbReference type="SAM" id="SignalP"/>
    </source>
</evidence>
<dbReference type="InterPro" id="IPR009003">
    <property type="entry name" value="Peptidase_S1_PA"/>
</dbReference>
<dbReference type="InParanoid" id="A0A668AZK7"/>
<evidence type="ECO:0000313" key="4">
    <source>
        <dbReference type="Ensembl" id="ENSMMDP00005055056.1"/>
    </source>
</evidence>
<dbReference type="GO" id="GO:0006508">
    <property type="term" value="P:proteolysis"/>
    <property type="evidence" value="ECO:0007669"/>
    <property type="project" value="InterPro"/>
</dbReference>
<dbReference type="Ensembl" id="ENSMMDT00005056107.1">
    <property type="protein sequence ID" value="ENSMMDP00005055056.1"/>
    <property type="gene ID" value="ENSMMDG00005024666.1"/>
</dbReference>
<dbReference type="Pfam" id="PF00089">
    <property type="entry name" value="Trypsin"/>
    <property type="match status" value="1"/>
</dbReference>
<protein>
    <recommendedName>
        <fullName evidence="3">Peptidase S1 domain-containing protein</fullName>
    </recommendedName>
</protein>
<dbReference type="InterPro" id="IPR043504">
    <property type="entry name" value="Peptidase_S1_PA_chymotrypsin"/>
</dbReference>
<keyword evidence="2" id="KW-0732">Signal</keyword>
<dbReference type="AlphaFoldDB" id="A0A668AZK7"/>
<dbReference type="GeneTree" id="ENSGT00390000009571"/>
<feature type="chain" id="PRO_5025527980" description="Peptidase S1 domain-containing protein" evidence="2">
    <location>
        <begin position="17"/>
        <end position="233"/>
    </location>
</feature>
<name>A0A668AZK7_9TELE</name>
<dbReference type="GO" id="GO:0004252">
    <property type="term" value="F:serine-type endopeptidase activity"/>
    <property type="evidence" value="ECO:0007669"/>
    <property type="project" value="InterPro"/>
</dbReference>
<feature type="signal peptide" evidence="2">
    <location>
        <begin position="1"/>
        <end position="16"/>
    </location>
</feature>
<accession>A0A668AZK7</accession>
<keyword evidence="5" id="KW-1185">Reference proteome</keyword>
<proteinExistence type="predicted"/>
<sequence length="233" mass="25654">FLLLLLLLLLLMLKLSQRIVGSLSCKKGRPYHVQVESVQGGIVCGGSLLNTRWVLTAAHGCHSRMDRTVNEQQIQVTQQFPFKGEDEKPHDIMLIRLSQDAAPELPIIKLPAGECTRPGEGTEVQVGGWGAKKADVTSEAKTPKSLRCAMTEIVSCGENDKPDEKYHSDETNTMCAFKPGVEACLGDGGTAVVFEEFLRGVIVSKPVDECANTIVIMDICYYKKWIDETMRGK</sequence>
<dbReference type="PRINTS" id="PR00722">
    <property type="entry name" value="CHYMOTRYPSIN"/>
</dbReference>
<reference evidence="4" key="1">
    <citation type="submission" date="2019-06" db="EMBL/GenBank/DDBJ databases">
        <authorList>
            <consortium name="Wellcome Sanger Institute Data Sharing"/>
        </authorList>
    </citation>
    <scope>NUCLEOTIDE SEQUENCE [LARGE SCALE GENOMIC DNA]</scope>
</reference>
<dbReference type="InterPro" id="IPR001314">
    <property type="entry name" value="Peptidase_S1A"/>
</dbReference>
<evidence type="ECO:0000313" key="5">
    <source>
        <dbReference type="Proteomes" id="UP000472263"/>
    </source>
</evidence>
<reference evidence="4" key="3">
    <citation type="submission" date="2025-09" db="UniProtKB">
        <authorList>
            <consortium name="Ensembl"/>
        </authorList>
    </citation>
    <scope>IDENTIFICATION</scope>
</reference>